<feature type="region of interest" description="Disordered" evidence="1">
    <location>
        <begin position="1"/>
        <end position="28"/>
    </location>
</feature>
<accession>A0A9E8HS52</accession>
<name>A0A9E8HS52_9ALTE</name>
<organism evidence="2 3">
    <name type="scientific">Alkalimarinus sediminis</name>
    <dbReference type="NCBI Taxonomy" id="1632866"/>
    <lineage>
        <taxon>Bacteria</taxon>
        <taxon>Pseudomonadati</taxon>
        <taxon>Pseudomonadota</taxon>
        <taxon>Gammaproteobacteria</taxon>
        <taxon>Alteromonadales</taxon>
        <taxon>Alteromonadaceae</taxon>
        <taxon>Alkalimarinus</taxon>
    </lineage>
</organism>
<dbReference type="KEGG" id="asem:NNL22_02590"/>
<keyword evidence="3" id="KW-1185">Reference proteome</keyword>
<dbReference type="RefSeq" id="WP_251810671.1">
    <property type="nucleotide sequence ID" value="NZ_CP101527.1"/>
</dbReference>
<feature type="region of interest" description="Disordered" evidence="1">
    <location>
        <begin position="63"/>
        <end position="199"/>
    </location>
</feature>
<sequence length="348" mass="36567">MQISNASVPFPNAVAPFTPKVDQPGSGVTKDILVSSFAPLSETQSSAASQNSLSEKAIVYSPQSLAQARPTSSPLPSTLSKSAPKADTATGPLVEASPDDASQDRGQPASEVSRSNLQPSNGRSSEGSSADGINPITEDSGAQGESAAGATTQADAEQTSPEPSTSTGLSPEEREIVGELAARDREVRTHEQQHQSVGGQYAGAASFSYQTGPDGVQYAVGGEVSIDISPVPNNPQATIDKMRTVKNAALAPAEPSAQDRSVASSANRIMMQAQAELASERAEEFQTIREETQQRQADAVEAREQQQDEQEESRPSISEGVRAYESLIELGQQYKNGLAPEINLDEIV</sequence>
<feature type="region of interest" description="Disordered" evidence="1">
    <location>
        <begin position="282"/>
        <end position="320"/>
    </location>
</feature>
<feature type="compositionally biased region" description="Basic and acidic residues" evidence="1">
    <location>
        <begin position="282"/>
        <end position="306"/>
    </location>
</feature>
<gene>
    <name evidence="2" type="ORF">NNL22_02590</name>
</gene>
<evidence type="ECO:0008006" key="4">
    <source>
        <dbReference type="Google" id="ProtNLM"/>
    </source>
</evidence>
<proteinExistence type="predicted"/>
<feature type="compositionally biased region" description="Polar residues" evidence="1">
    <location>
        <begin position="110"/>
        <end position="128"/>
    </location>
</feature>
<dbReference type="Proteomes" id="UP001164472">
    <property type="component" value="Chromosome"/>
</dbReference>
<evidence type="ECO:0000313" key="2">
    <source>
        <dbReference type="EMBL" id="UZW75506.1"/>
    </source>
</evidence>
<dbReference type="Pfam" id="PF12118">
    <property type="entry name" value="SprA-related"/>
    <property type="match status" value="1"/>
</dbReference>
<reference evidence="2" key="1">
    <citation type="submission" date="2022-07" db="EMBL/GenBank/DDBJ databases">
        <title>Alkalimarinus sp. nov., isolated from gut of a Alitta virens.</title>
        <authorList>
            <person name="Yang A.I."/>
            <person name="Shin N.-R."/>
        </authorList>
    </citation>
    <scope>NUCLEOTIDE SEQUENCE</scope>
    <source>
        <strain evidence="2">FA028</strain>
    </source>
</reference>
<feature type="compositionally biased region" description="Basic and acidic residues" evidence="1">
    <location>
        <begin position="171"/>
        <end position="193"/>
    </location>
</feature>
<dbReference type="InterPro" id="IPR021973">
    <property type="entry name" value="SprA-related"/>
</dbReference>
<evidence type="ECO:0000313" key="3">
    <source>
        <dbReference type="Proteomes" id="UP001164472"/>
    </source>
</evidence>
<feature type="compositionally biased region" description="Polar residues" evidence="1">
    <location>
        <begin position="149"/>
        <end position="169"/>
    </location>
</feature>
<protein>
    <recommendedName>
        <fullName evidence="4">Catalase</fullName>
    </recommendedName>
</protein>
<dbReference type="EMBL" id="CP101527">
    <property type="protein sequence ID" value="UZW75506.1"/>
    <property type="molecule type" value="Genomic_DNA"/>
</dbReference>
<dbReference type="AlphaFoldDB" id="A0A9E8HS52"/>
<evidence type="ECO:0000256" key="1">
    <source>
        <dbReference type="SAM" id="MobiDB-lite"/>
    </source>
</evidence>
<feature type="compositionally biased region" description="Low complexity" evidence="1">
    <location>
        <begin position="70"/>
        <end position="85"/>
    </location>
</feature>